<dbReference type="RefSeq" id="WP_121061270.1">
    <property type="nucleotide sequence ID" value="NZ_RCDB01000005.1"/>
</dbReference>
<dbReference type="AlphaFoldDB" id="A0A498C1U8"/>
<accession>A0A498C1U8</accession>
<dbReference type="Proteomes" id="UP000273158">
    <property type="component" value="Unassembled WGS sequence"/>
</dbReference>
<keyword evidence="4" id="KW-1185">Reference proteome</keyword>
<dbReference type="SUPFAM" id="SSF50249">
    <property type="entry name" value="Nucleic acid-binding proteins"/>
    <property type="match status" value="1"/>
</dbReference>
<proteinExistence type="predicted"/>
<evidence type="ECO:0000256" key="2">
    <source>
        <dbReference type="PROSITE-ProRule" id="PRU00252"/>
    </source>
</evidence>
<evidence type="ECO:0000313" key="3">
    <source>
        <dbReference type="EMBL" id="RLK46431.1"/>
    </source>
</evidence>
<dbReference type="GO" id="GO:0003697">
    <property type="term" value="F:single-stranded DNA binding"/>
    <property type="evidence" value="ECO:0007669"/>
    <property type="project" value="InterPro"/>
</dbReference>
<gene>
    <name evidence="3" type="ORF">C7474_2969</name>
</gene>
<dbReference type="Gene3D" id="2.40.50.140">
    <property type="entry name" value="Nucleic acid-binding proteins"/>
    <property type="match status" value="1"/>
</dbReference>
<dbReference type="PROSITE" id="PS50935">
    <property type="entry name" value="SSB"/>
    <property type="match status" value="1"/>
</dbReference>
<dbReference type="EMBL" id="RCDB01000005">
    <property type="protein sequence ID" value="RLK46431.1"/>
    <property type="molecule type" value="Genomic_DNA"/>
</dbReference>
<dbReference type="InterPro" id="IPR012340">
    <property type="entry name" value="NA-bd_OB-fold"/>
</dbReference>
<comment type="caution">
    <text evidence="3">The sequence shown here is derived from an EMBL/GenBank/DDBJ whole genome shotgun (WGS) entry which is preliminary data.</text>
</comment>
<protein>
    <submittedName>
        <fullName evidence="3">Single-strand DNA-binding protein</fullName>
    </submittedName>
</protein>
<reference evidence="3 4" key="1">
    <citation type="journal article" date="2015" name="Stand. Genomic Sci.">
        <title>Genomic Encyclopedia of Bacterial and Archaeal Type Strains, Phase III: the genomes of soil and plant-associated and newly described type strains.</title>
        <authorList>
            <person name="Whitman W.B."/>
            <person name="Woyke T."/>
            <person name="Klenk H.P."/>
            <person name="Zhou Y."/>
            <person name="Lilburn T.G."/>
            <person name="Beck B.J."/>
            <person name="De Vos P."/>
            <person name="Vandamme P."/>
            <person name="Eisen J.A."/>
            <person name="Garrity G."/>
            <person name="Hugenholtz P."/>
            <person name="Kyrpides N.C."/>
        </authorList>
    </citation>
    <scope>NUCLEOTIDE SEQUENCE [LARGE SCALE GENOMIC DNA]</scope>
    <source>
        <strain evidence="3 4">S2T63</strain>
    </source>
</reference>
<organism evidence="3 4">
    <name type="scientific">Microbacterium telephonicum</name>
    <dbReference type="NCBI Taxonomy" id="1714841"/>
    <lineage>
        <taxon>Bacteria</taxon>
        <taxon>Bacillati</taxon>
        <taxon>Actinomycetota</taxon>
        <taxon>Actinomycetes</taxon>
        <taxon>Micrococcales</taxon>
        <taxon>Microbacteriaceae</taxon>
        <taxon>Microbacterium</taxon>
    </lineage>
</organism>
<name>A0A498C1U8_9MICO</name>
<evidence type="ECO:0000256" key="1">
    <source>
        <dbReference type="ARBA" id="ARBA00023125"/>
    </source>
</evidence>
<dbReference type="Pfam" id="PF00436">
    <property type="entry name" value="SSB"/>
    <property type="match status" value="1"/>
</dbReference>
<dbReference type="CDD" id="cd04496">
    <property type="entry name" value="SSB_OBF"/>
    <property type="match status" value="1"/>
</dbReference>
<keyword evidence="1 2" id="KW-0238">DNA-binding</keyword>
<evidence type="ECO:0000313" key="4">
    <source>
        <dbReference type="Proteomes" id="UP000273158"/>
    </source>
</evidence>
<dbReference type="OrthoDB" id="5069407at2"/>
<dbReference type="InterPro" id="IPR000424">
    <property type="entry name" value="Primosome_PriB/ssb"/>
</dbReference>
<sequence>MSIRTITGNLAADPEVVQAGTIQITKLRVIENTGEYRQGKYQPHDTPTTHFVEARFELGQNAAASLHRGDAVIVIGREHTTSWGDEGNKQYGRVIDADSIGADLTRATAAITRNARNDQQP</sequence>